<keyword evidence="4" id="KW-1185">Reference proteome</keyword>
<feature type="compositionally biased region" description="Polar residues" evidence="1">
    <location>
        <begin position="1"/>
        <end position="15"/>
    </location>
</feature>
<dbReference type="Proteomes" id="UP000008810">
    <property type="component" value="Chromosome 1"/>
</dbReference>
<dbReference type="AlphaFoldDB" id="A0A0Q3K921"/>
<dbReference type="EMBL" id="CM000880">
    <property type="protein sequence ID" value="KQK20948.1"/>
    <property type="molecule type" value="Genomic_DNA"/>
</dbReference>
<evidence type="ECO:0000313" key="2">
    <source>
        <dbReference type="EMBL" id="KQK20948.1"/>
    </source>
</evidence>
<name>A0A0Q3K921_BRADI</name>
<feature type="region of interest" description="Disordered" evidence="1">
    <location>
        <begin position="1"/>
        <end position="37"/>
    </location>
</feature>
<proteinExistence type="predicted"/>
<protein>
    <submittedName>
        <fullName evidence="2 3">Uncharacterized protein</fullName>
    </submittedName>
</protein>
<reference evidence="3" key="3">
    <citation type="submission" date="2018-08" db="UniProtKB">
        <authorList>
            <consortium name="EnsemblPlants"/>
        </authorList>
    </citation>
    <scope>IDENTIFICATION</scope>
    <source>
        <strain evidence="3">cv. Bd21</strain>
    </source>
</reference>
<dbReference type="InParanoid" id="A0A0Q3K921"/>
<evidence type="ECO:0000313" key="3">
    <source>
        <dbReference type="EnsemblPlants" id="KQK20948"/>
    </source>
</evidence>
<evidence type="ECO:0000313" key="4">
    <source>
        <dbReference type="Proteomes" id="UP000008810"/>
    </source>
</evidence>
<reference evidence="2" key="2">
    <citation type="submission" date="2017-06" db="EMBL/GenBank/DDBJ databases">
        <title>WGS assembly of Brachypodium distachyon.</title>
        <authorList>
            <consortium name="The International Brachypodium Initiative"/>
            <person name="Lucas S."/>
            <person name="Harmon-Smith M."/>
            <person name="Lail K."/>
            <person name="Tice H."/>
            <person name="Grimwood J."/>
            <person name="Bruce D."/>
            <person name="Barry K."/>
            <person name="Shu S."/>
            <person name="Lindquist E."/>
            <person name="Wang M."/>
            <person name="Pitluck S."/>
            <person name="Vogel J.P."/>
            <person name="Garvin D.F."/>
            <person name="Mockler T.C."/>
            <person name="Schmutz J."/>
            <person name="Rokhsar D."/>
            <person name="Bevan M.W."/>
        </authorList>
    </citation>
    <scope>NUCLEOTIDE SEQUENCE</scope>
    <source>
        <strain evidence="2">Bd21</strain>
    </source>
</reference>
<evidence type="ECO:0000256" key="1">
    <source>
        <dbReference type="SAM" id="MobiDB-lite"/>
    </source>
</evidence>
<sequence>MPVRNPTPSATSEQVSAPLREVGRPARPTQCSDRPVRPPRRRLFLCSAFCRFNLLLPCRIFSHTSAHVLYVCMMQ</sequence>
<dbReference type="Gramene" id="KQK20948">
    <property type="protein sequence ID" value="KQK20948"/>
    <property type="gene ID" value="BRADI_1g57702v3"/>
</dbReference>
<gene>
    <name evidence="2" type="ORF">BRADI_1g57702v3</name>
</gene>
<dbReference type="EnsemblPlants" id="KQK20948">
    <property type="protein sequence ID" value="KQK20948"/>
    <property type="gene ID" value="BRADI_1g57702v3"/>
</dbReference>
<organism evidence="2">
    <name type="scientific">Brachypodium distachyon</name>
    <name type="common">Purple false brome</name>
    <name type="synonym">Trachynia distachya</name>
    <dbReference type="NCBI Taxonomy" id="15368"/>
    <lineage>
        <taxon>Eukaryota</taxon>
        <taxon>Viridiplantae</taxon>
        <taxon>Streptophyta</taxon>
        <taxon>Embryophyta</taxon>
        <taxon>Tracheophyta</taxon>
        <taxon>Spermatophyta</taxon>
        <taxon>Magnoliopsida</taxon>
        <taxon>Liliopsida</taxon>
        <taxon>Poales</taxon>
        <taxon>Poaceae</taxon>
        <taxon>BOP clade</taxon>
        <taxon>Pooideae</taxon>
        <taxon>Stipodae</taxon>
        <taxon>Brachypodieae</taxon>
        <taxon>Brachypodium</taxon>
    </lineage>
</organism>
<reference evidence="2 3" key="1">
    <citation type="journal article" date="2010" name="Nature">
        <title>Genome sequencing and analysis of the model grass Brachypodium distachyon.</title>
        <authorList>
            <consortium name="International Brachypodium Initiative"/>
        </authorList>
    </citation>
    <scope>NUCLEOTIDE SEQUENCE [LARGE SCALE GENOMIC DNA]</scope>
    <source>
        <strain evidence="2 3">Bd21</strain>
    </source>
</reference>
<accession>A0A0Q3K921</accession>